<organism evidence="5">
    <name type="scientific">marine metagenome</name>
    <dbReference type="NCBI Taxonomy" id="408172"/>
    <lineage>
        <taxon>unclassified sequences</taxon>
        <taxon>metagenomes</taxon>
        <taxon>ecological metagenomes</taxon>
    </lineage>
</organism>
<keyword evidence="3" id="KW-0520">NAD</keyword>
<dbReference type="PANTHER" id="PTHR43761">
    <property type="entry name" value="D-ISOMER SPECIFIC 2-HYDROXYACID DEHYDROGENASE FAMILY PROTEIN (AFU_ORTHOLOGUE AFUA_1G13630)"/>
    <property type="match status" value="1"/>
</dbReference>
<dbReference type="EMBL" id="UINC01070314">
    <property type="protein sequence ID" value="SVC04370.1"/>
    <property type="molecule type" value="Genomic_DNA"/>
</dbReference>
<dbReference type="Pfam" id="PF02826">
    <property type="entry name" value="2-Hacid_dh_C"/>
    <property type="match status" value="1"/>
</dbReference>
<feature type="non-terminal residue" evidence="5">
    <location>
        <position position="1"/>
    </location>
</feature>
<dbReference type="PROSITE" id="PS00670">
    <property type="entry name" value="D_2_HYDROXYACID_DH_2"/>
    <property type="match status" value="1"/>
</dbReference>
<dbReference type="PROSITE" id="PS00671">
    <property type="entry name" value="D_2_HYDROXYACID_DH_3"/>
    <property type="match status" value="1"/>
</dbReference>
<sequence>ISGRTVGLVGYGAVPRRLAPMLIAMGAKVVYTCPRIKKDVVGEYLSLHELLAVSDIVSLHVPLTTSTKDLINEVAIKRMKSGAIIINTSRGGVIDERALRQALADRCLAAAGLDVFASEPLLPDDPLLALDNVVVTPHVAYLTAETMVRSIRVAAENCRRLASQEKLLHRVV</sequence>
<dbReference type="PANTHER" id="PTHR43761:SF1">
    <property type="entry name" value="D-ISOMER SPECIFIC 2-HYDROXYACID DEHYDROGENASE CATALYTIC DOMAIN-CONTAINING PROTEIN-RELATED"/>
    <property type="match status" value="1"/>
</dbReference>
<evidence type="ECO:0000256" key="1">
    <source>
        <dbReference type="ARBA" id="ARBA00005854"/>
    </source>
</evidence>
<evidence type="ECO:0000259" key="4">
    <source>
        <dbReference type="Pfam" id="PF02826"/>
    </source>
</evidence>
<dbReference type="GO" id="GO:0016491">
    <property type="term" value="F:oxidoreductase activity"/>
    <property type="evidence" value="ECO:0007669"/>
    <property type="project" value="UniProtKB-KW"/>
</dbReference>
<comment type="similarity">
    <text evidence="1">Belongs to the D-isomer specific 2-hydroxyacid dehydrogenase family.</text>
</comment>
<dbReference type="InterPro" id="IPR029753">
    <property type="entry name" value="D-isomer_DH_CS"/>
</dbReference>
<accession>A0A382IXC2</accession>
<dbReference type="AlphaFoldDB" id="A0A382IXC2"/>
<feature type="domain" description="D-isomer specific 2-hydroxyacid dehydrogenase NAD-binding" evidence="4">
    <location>
        <begin position="1"/>
        <end position="140"/>
    </location>
</feature>
<dbReference type="SUPFAM" id="SSF51735">
    <property type="entry name" value="NAD(P)-binding Rossmann-fold domains"/>
    <property type="match status" value="1"/>
</dbReference>
<name>A0A382IXC2_9ZZZZ</name>
<dbReference type="GO" id="GO:0051287">
    <property type="term" value="F:NAD binding"/>
    <property type="evidence" value="ECO:0007669"/>
    <property type="project" value="InterPro"/>
</dbReference>
<proteinExistence type="inferred from homology"/>
<keyword evidence="2" id="KW-0560">Oxidoreductase</keyword>
<gene>
    <name evidence="5" type="ORF">METZ01_LOCUS257224</name>
</gene>
<evidence type="ECO:0000313" key="5">
    <source>
        <dbReference type="EMBL" id="SVC04370.1"/>
    </source>
</evidence>
<protein>
    <recommendedName>
        <fullName evidence="4">D-isomer specific 2-hydroxyacid dehydrogenase NAD-binding domain-containing protein</fullName>
    </recommendedName>
</protein>
<evidence type="ECO:0000256" key="2">
    <source>
        <dbReference type="ARBA" id="ARBA00023002"/>
    </source>
</evidence>
<dbReference type="InterPro" id="IPR036291">
    <property type="entry name" value="NAD(P)-bd_dom_sf"/>
</dbReference>
<reference evidence="5" key="1">
    <citation type="submission" date="2018-05" db="EMBL/GenBank/DDBJ databases">
        <authorList>
            <person name="Lanie J.A."/>
            <person name="Ng W.-L."/>
            <person name="Kazmierczak K.M."/>
            <person name="Andrzejewski T.M."/>
            <person name="Davidsen T.M."/>
            <person name="Wayne K.J."/>
            <person name="Tettelin H."/>
            <person name="Glass J.I."/>
            <person name="Rusch D."/>
            <person name="Podicherti R."/>
            <person name="Tsui H.-C.T."/>
            <person name="Winkler M.E."/>
        </authorList>
    </citation>
    <scope>NUCLEOTIDE SEQUENCE</scope>
</reference>
<evidence type="ECO:0000256" key="3">
    <source>
        <dbReference type="ARBA" id="ARBA00023027"/>
    </source>
</evidence>
<dbReference type="InterPro" id="IPR050418">
    <property type="entry name" value="D-iso_2-hydroxyacid_DH_PdxB"/>
</dbReference>
<dbReference type="Gene3D" id="3.40.50.720">
    <property type="entry name" value="NAD(P)-binding Rossmann-like Domain"/>
    <property type="match status" value="2"/>
</dbReference>
<dbReference type="InterPro" id="IPR006140">
    <property type="entry name" value="D-isomer_DH_NAD-bd"/>
</dbReference>